<dbReference type="InterPro" id="IPR019410">
    <property type="entry name" value="Methyltransf_16"/>
</dbReference>
<dbReference type="Gene3D" id="3.40.50.150">
    <property type="entry name" value="Vaccinia Virus protein VP39"/>
    <property type="match status" value="1"/>
</dbReference>
<evidence type="ECO:0000313" key="2">
    <source>
        <dbReference type="Proteomes" id="UP001296104"/>
    </source>
</evidence>
<reference evidence="1" key="1">
    <citation type="submission" date="2023-11" db="EMBL/GenBank/DDBJ databases">
        <authorList>
            <person name="Alioto T."/>
            <person name="Alioto T."/>
            <person name="Gomez Garrido J."/>
        </authorList>
    </citation>
    <scope>NUCLEOTIDE SEQUENCE</scope>
</reference>
<keyword evidence="2" id="KW-1185">Reference proteome</keyword>
<evidence type="ECO:0008006" key="3">
    <source>
        <dbReference type="Google" id="ProtNLM"/>
    </source>
</evidence>
<name>A0AAI8Z3A0_9PEZI</name>
<organism evidence="1 2">
    <name type="scientific">Lecanosticta acicola</name>
    <dbReference type="NCBI Taxonomy" id="111012"/>
    <lineage>
        <taxon>Eukaryota</taxon>
        <taxon>Fungi</taxon>
        <taxon>Dikarya</taxon>
        <taxon>Ascomycota</taxon>
        <taxon>Pezizomycotina</taxon>
        <taxon>Dothideomycetes</taxon>
        <taxon>Dothideomycetidae</taxon>
        <taxon>Mycosphaerellales</taxon>
        <taxon>Mycosphaerellaceae</taxon>
        <taxon>Lecanosticta</taxon>
    </lineage>
</organism>
<dbReference type="EMBL" id="CAVMBE010000051">
    <property type="protein sequence ID" value="CAK4031637.1"/>
    <property type="molecule type" value="Genomic_DNA"/>
</dbReference>
<dbReference type="GO" id="GO:0005737">
    <property type="term" value="C:cytoplasm"/>
    <property type="evidence" value="ECO:0007669"/>
    <property type="project" value="TreeGrafter"/>
</dbReference>
<comment type="caution">
    <text evidence="1">The sequence shown here is derived from an EMBL/GenBank/DDBJ whole genome shotgun (WGS) entry which is preliminary data.</text>
</comment>
<dbReference type="PANTHER" id="PTHR14614">
    <property type="entry name" value="HEPATOCELLULAR CARCINOMA-ASSOCIATED ANTIGEN"/>
    <property type="match status" value="1"/>
</dbReference>
<dbReference type="SUPFAM" id="SSF53335">
    <property type="entry name" value="S-adenosyl-L-methionine-dependent methyltransferases"/>
    <property type="match status" value="1"/>
</dbReference>
<gene>
    <name evidence="1" type="ORF">LECACI_7A006795</name>
</gene>
<dbReference type="GO" id="GO:0008757">
    <property type="term" value="F:S-adenosylmethionine-dependent methyltransferase activity"/>
    <property type="evidence" value="ECO:0007669"/>
    <property type="project" value="UniProtKB-ARBA"/>
</dbReference>
<dbReference type="Proteomes" id="UP001296104">
    <property type="component" value="Unassembled WGS sequence"/>
</dbReference>
<proteinExistence type="predicted"/>
<dbReference type="PANTHER" id="PTHR14614:SF104">
    <property type="entry name" value="N-METHYLTRANSFERASE, PUTATIVE (AFU_ORTHOLOGUE AFUA_1G17750)-RELATED"/>
    <property type="match status" value="1"/>
</dbReference>
<protein>
    <recommendedName>
        <fullName evidence="3">Nicotinamide N-methyltransferase</fullName>
    </recommendedName>
</protein>
<dbReference type="Pfam" id="PF10294">
    <property type="entry name" value="Methyltransf_16"/>
    <property type="match status" value="1"/>
</dbReference>
<evidence type="ECO:0000313" key="1">
    <source>
        <dbReference type="EMBL" id="CAK4031637.1"/>
    </source>
</evidence>
<accession>A0AAI8Z3A0</accession>
<dbReference type="AlphaFoldDB" id="A0AAI8Z3A0"/>
<dbReference type="InterPro" id="IPR029063">
    <property type="entry name" value="SAM-dependent_MTases_sf"/>
</dbReference>
<sequence>MPLTDLVSVIPPDIEDEPEDIFAAASGLFFNDFANQHGGERSTILYKSKKFGNIELRTADPEREHDRKLFAHYLWNAGIKLAELISGDKEEWTVRDEKVLELGAGVGLDGIIATLAGAREVVISDYPANALLDNILRNAEGAVPQSARSRYRIEGYEWGDDTSPFASSNAHSFGRILAADCFWMPHEHENLVKSMLHFLDWSHKARVFVVAGFHTGRAKLAGFFDEATLQGLAIEEIYEENAEGDRREWQKERDNGLENVTERKRWLVIAILGRQAS</sequence>